<evidence type="ECO:0000256" key="5">
    <source>
        <dbReference type="ARBA" id="ARBA00022692"/>
    </source>
</evidence>
<keyword evidence="3" id="KW-0813">Transport</keyword>
<comment type="subcellular location">
    <subcellularLocation>
        <location evidence="1">Cell membrane</location>
        <topology evidence="1">Multi-pass membrane protein</topology>
    </subcellularLocation>
</comment>
<organism evidence="10 11">
    <name type="scientific">Altericroceibacterium indicum</name>
    <dbReference type="NCBI Taxonomy" id="374177"/>
    <lineage>
        <taxon>Bacteria</taxon>
        <taxon>Pseudomonadati</taxon>
        <taxon>Pseudomonadota</taxon>
        <taxon>Alphaproteobacteria</taxon>
        <taxon>Sphingomonadales</taxon>
        <taxon>Erythrobacteraceae</taxon>
        <taxon>Altericroceibacterium</taxon>
    </lineage>
</organism>
<name>A0A845ACU1_9SPHN</name>
<keyword evidence="8" id="KW-0175">Coiled coil</keyword>
<evidence type="ECO:0000256" key="6">
    <source>
        <dbReference type="ARBA" id="ARBA00022989"/>
    </source>
</evidence>
<feature type="transmembrane region" description="Helical" evidence="9">
    <location>
        <begin position="96"/>
        <end position="117"/>
    </location>
</feature>
<evidence type="ECO:0000313" key="10">
    <source>
        <dbReference type="EMBL" id="MXP26595.1"/>
    </source>
</evidence>
<keyword evidence="5 9" id="KW-0812">Transmembrane</keyword>
<keyword evidence="7 9" id="KW-0472">Membrane</keyword>
<gene>
    <name evidence="10" type="ORF">GRI39_11165</name>
</gene>
<evidence type="ECO:0000256" key="7">
    <source>
        <dbReference type="ARBA" id="ARBA00023136"/>
    </source>
</evidence>
<dbReference type="NCBIfam" id="TIGR00842">
    <property type="entry name" value="bcct"/>
    <property type="match status" value="1"/>
</dbReference>
<keyword evidence="6 9" id="KW-1133">Transmembrane helix</keyword>
<evidence type="ECO:0000313" key="11">
    <source>
        <dbReference type="Proteomes" id="UP000460561"/>
    </source>
</evidence>
<evidence type="ECO:0000256" key="3">
    <source>
        <dbReference type="ARBA" id="ARBA00022448"/>
    </source>
</evidence>
<evidence type="ECO:0000256" key="9">
    <source>
        <dbReference type="SAM" id="Phobius"/>
    </source>
</evidence>
<feature type="transmembrane region" description="Helical" evidence="9">
    <location>
        <begin position="454"/>
        <end position="473"/>
    </location>
</feature>
<reference evidence="10 11" key="1">
    <citation type="submission" date="2019-12" db="EMBL/GenBank/DDBJ databases">
        <title>Genomic-based taxomic classification of the family Erythrobacteraceae.</title>
        <authorList>
            <person name="Xu L."/>
        </authorList>
    </citation>
    <scope>NUCLEOTIDE SEQUENCE [LARGE SCALE GENOMIC DNA]</scope>
    <source>
        <strain evidence="10 11">DSM 18604</strain>
    </source>
</reference>
<dbReference type="EMBL" id="WTYQ01000004">
    <property type="protein sequence ID" value="MXP26595.1"/>
    <property type="molecule type" value="Genomic_DNA"/>
</dbReference>
<dbReference type="Pfam" id="PF02028">
    <property type="entry name" value="BCCT"/>
    <property type="match status" value="1"/>
</dbReference>
<dbReference type="PANTHER" id="PTHR30047">
    <property type="entry name" value="HIGH-AFFINITY CHOLINE TRANSPORT PROTEIN-RELATED"/>
    <property type="match status" value="1"/>
</dbReference>
<feature type="transmembrane region" description="Helical" evidence="9">
    <location>
        <begin position="417"/>
        <end position="442"/>
    </location>
</feature>
<proteinExistence type="inferred from homology"/>
<evidence type="ECO:0000256" key="1">
    <source>
        <dbReference type="ARBA" id="ARBA00004651"/>
    </source>
</evidence>
<feature type="transmembrane region" description="Helical" evidence="9">
    <location>
        <begin position="199"/>
        <end position="222"/>
    </location>
</feature>
<protein>
    <submittedName>
        <fullName evidence="10">BCCT family transporter</fullName>
    </submittedName>
</protein>
<feature type="coiled-coil region" evidence="8">
    <location>
        <begin position="504"/>
        <end position="538"/>
    </location>
</feature>
<dbReference type="GO" id="GO:0005886">
    <property type="term" value="C:plasma membrane"/>
    <property type="evidence" value="ECO:0007669"/>
    <property type="project" value="UniProtKB-SubCell"/>
</dbReference>
<keyword evidence="4" id="KW-1003">Cell membrane</keyword>
<comment type="similarity">
    <text evidence="2">Belongs to the BCCT transporter (TC 2.A.15) family.</text>
</comment>
<dbReference type="RefSeq" id="WP_160739813.1">
    <property type="nucleotide sequence ID" value="NZ_WTYQ01000004.1"/>
</dbReference>
<dbReference type="PANTHER" id="PTHR30047:SF7">
    <property type="entry name" value="HIGH-AFFINITY CHOLINE TRANSPORT PROTEIN"/>
    <property type="match status" value="1"/>
</dbReference>
<dbReference type="AlphaFoldDB" id="A0A845ACU1"/>
<accession>A0A845ACU1</accession>
<feature type="transmembrane region" description="Helical" evidence="9">
    <location>
        <begin position="275"/>
        <end position="295"/>
    </location>
</feature>
<evidence type="ECO:0000256" key="2">
    <source>
        <dbReference type="ARBA" id="ARBA00005658"/>
    </source>
</evidence>
<comment type="caution">
    <text evidence="10">The sequence shown here is derived from an EMBL/GenBank/DDBJ whole genome shotgun (WGS) entry which is preliminary data.</text>
</comment>
<evidence type="ECO:0000256" key="8">
    <source>
        <dbReference type="SAM" id="Coils"/>
    </source>
</evidence>
<dbReference type="GO" id="GO:0022857">
    <property type="term" value="F:transmembrane transporter activity"/>
    <property type="evidence" value="ECO:0007669"/>
    <property type="project" value="InterPro"/>
</dbReference>
<feature type="transmembrane region" description="Helical" evidence="9">
    <location>
        <begin position="479"/>
        <end position="503"/>
    </location>
</feature>
<evidence type="ECO:0000256" key="4">
    <source>
        <dbReference type="ARBA" id="ARBA00022475"/>
    </source>
</evidence>
<feature type="transmembrane region" description="Helical" evidence="9">
    <location>
        <begin position="19"/>
        <end position="36"/>
    </location>
</feature>
<sequence length="542" mass="57613">MESQSGDPGSPESYFKPPVFFGAIGLIALLIAFAVFDTHEAEARFGAVQSFATHNFGWLFVLTVDILLVCCGYFAFTRAGTLRLGGPRARPKYSVLSWFAMLFSAGMGIGLLFYGVAEPVMHFSNPPSSAFSNPDAVLPRGLAGNAQHAMGLTFLHWGLHAWAIYAIIGLALAYAAYNRKLPLSIGAFVKDAFPHMPHALVNLIDILAITATVCGVAASLGLGASQINAGLNLLMGAPDTGLAKAITIAVVTGLATLSVALGLDAGIRRLSEVNMALAVTLAAFVFILGPTVFLLDGFVQNIGYYFQRFIYLSTWTETYSPGDWRSNWTIFYYAWWISWSPFVGIFIARISYGRTIREFIGGVLLVPSLFTFAWMTIFGDSALHIEMFGAGGLSSAVNASMPDALFAFLSHYPLSQIASGLAVIIVATFFVTSADSGALVTAMIASGGHSNAGLAHRVTWAVAIGALAGALLWSGGLNALQTAAIVTGLPFSIVLLLMAIGLIRMVAHELRKRDEAELERMEREAAEATTAAAEAAAIAQAE</sequence>
<feature type="transmembrane region" description="Helical" evidence="9">
    <location>
        <begin position="159"/>
        <end position="178"/>
    </location>
</feature>
<feature type="transmembrane region" description="Helical" evidence="9">
    <location>
        <begin position="330"/>
        <end position="352"/>
    </location>
</feature>
<feature type="transmembrane region" description="Helical" evidence="9">
    <location>
        <begin position="242"/>
        <end position="263"/>
    </location>
</feature>
<dbReference type="InterPro" id="IPR000060">
    <property type="entry name" value="BCCT_transptr"/>
</dbReference>
<feature type="transmembrane region" description="Helical" evidence="9">
    <location>
        <begin position="56"/>
        <end position="76"/>
    </location>
</feature>
<feature type="transmembrane region" description="Helical" evidence="9">
    <location>
        <begin position="359"/>
        <end position="378"/>
    </location>
</feature>
<keyword evidence="11" id="KW-1185">Reference proteome</keyword>
<dbReference type="OrthoDB" id="9775735at2"/>
<dbReference type="Proteomes" id="UP000460561">
    <property type="component" value="Unassembled WGS sequence"/>
</dbReference>